<comment type="caution">
    <text evidence="1">The sequence shown here is derived from an EMBL/GenBank/DDBJ whole genome shotgun (WGS) entry which is preliminary data.</text>
</comment>
<dbReference type="AlphaFoldDB" id="A0AAV7IQD9"/>
<evidence type="ECO:0000313" key="2">
    <source>
        <dbReference type="Proteomes" id="UP000826195"/>
    </source>
</evidence>
<dbReference type="EMBL" id="JAHXZJ010001119">
    <property type="protein sequence ID" value="KAH0554855.1"/>
    <property type="molecule type" value="Genomic_DNA"/>
</dbReference>
<proteinExistence type="predicted"/>
<keyword evidence="2" id="KW-1185">Reference proteome</keyword>
<protein>
    <submittedName>
        <fullName evidence="1">Uncharacterized protein</fullName>
    </submittedName>
</protein>
<name>A0AAV7IQD9_COTGL</name>
<reference evidence="1 2" key="1">
    <citation type="journal article" date="2021" name="J. Hered.">
        <title>A chromosome-level genome assembly of the parasitoid wasp, Cotesia glomerata (Hymenoptera: Braconidae).</title>
        <authorList>
            <person name="Pinto B.J."/>
            <person name="Weis J.J."/>
            <person name="Gamble T."/>
            <person name="Ode P.J."/>
            <person name="Paul R."/>
            <person name="Zaspel J.M."/>
        </authorList>
    </citation>
    <scope>NUCLEOTIDE SEQUENCE [LARGE SCALE GENOMIC DNA]</scope>
    <source>
        <strain evidence="1">CgM1</strain>
    </source>
</reference>
<evidence type="ECO:0000313" key="1">
    <source>
        <dbReference type="EMBL" id="KAH0554855.1"/>
    </source>
</evidence>
<sequence length="390" mass="44603">MLETLGWQSVRQRMIYNTCNATSDKDRELTLQASLINGLEDLSKNTNSLALLKQFFSTAQFKVIDEEIFVNDTPLRKIESLLRAGKLKELFNLLHIFSKVTTRDEYNFQSLLQPDIPEVNILKFAERYKQAQLQHPDLDFIVTSSEDIKRKLTTLAKDKLEIFSNRLKSMASKTEIVDGLFAKVKIDKDLLENIAVAANSRQGCYLVKTDKSKTKSFKLINRSCSQTSDSTPDTVSEFTPIADSLPYNLQIYLRVLLKEEFLTAKQRERENLINQLGLKAAEVTKENIPYLVMKYESKLWKYFSEKNYGNTLFHQLSDEDKKSLHEDLCKLNHGNPCVSCSPLAPRNSIDYVDISKLPVNMTVTYVKKATLLELLVDIDVNLCACTCNLL</sequence>
<organism evidence="1 2">
    <name type="scientific">Cotesia glomerata</name>
    <name type="common">Lepidopteran parasitic wasp</name>
    <name type="synonym">Apanteles glomeratus</name>
    <dbReference type="NCBI Taxonomy" id="32391"/>
    <lineage>
        <taxon>Eukaryota</taxon>
        <taxon>Metazoa</taxon>
        <taxon>Ecdysozoa</taxon>
        <taxon>Arthropoda</taxon>
        <taxon>Hexapoda</taxon>
        <taxon>Insecta</taxon>
        <taxon>Pterygota</taxon>
        <taxon>Neoptera</taxon>
        <taxon>Endopterygota</taxon>
        <taxon>Hymenoptera</taxon>
        <taxon>Apocrita</taxon>
        <taxon>Ichneumonoidea</taxon>
        <taxon>Braconidae</taxon>
        <taxon>Microgastrinae</taxon>
        <taxon>Cotesia</taxon>
    </lineage>
</organism>
<accession>A0AAV7IQD9</accession>
<gene>
    <name evidence="1" type="ORF">KQX54_013229</name>
</gene>
<dbReference type="Proteomes" id="UP000826195">
    <property type="component" value="Unassembled WGS sequence"/>
</dbReference>